<dbReference type="Pfam" id="PF13481">
    <property type="entry name" value="AAA_25"/>
    <property type="match status" value="1"/>
</dbReference>
<evidence type="ECO:0000256" key="1">
    <source>
        <dbReference type="SAM" id="MobiDB-lite"/>
    </source>
</evidence>
<sequence>MGDNNLFDDPVFGTVTEPPPGVDEHRNGVEVVDPYDGVPLPPLDEPPDDEQGAATIPPPPDDDGHPTGERNGQGRSETSDKAPALADLLLTRSALRTLPDPAPLIGNVLDQGTCALLYGHRGTLKSFITFDWAASVATGRPWQGRTTEKRRVLYVAAEGAFGFKGRVDAWERGWQTSIGDEDFDLLPRPVNLMDIREVRNLGALIEWGGYSFITIDTLARCTVGGDENSAKDSGIVIDRLYWLLDKTPGRRGVVGGVHHTGKDGKTLRGSSAYEAGVDTVYSVIRDGGVVTLNREKRKDGPEADRHELKLDLIDGSGSGTISAVKLATWGVASTERAQTLLATFLQHFATTGASKTELRKVSDLTDGTFYRAVGDLLRSGDLINDGTDQRPFYKAVVK</sequence>
<gene>
    <name evidence="2" type="ORF">MGAD_14100</name>
</gene>
<dbReference type="AlphaFoldDB" id="A0A7I7WK52"/>
<evidence type="ECO:0000313" key="2">
    <source>
        <dbReference type="EMBL" id="BBZ17075.1"/>
    </source>
</evidence>
<dbReference type="EMBL" id="AP022608">
    <property type="protein sequence ID" value="BBZ17075.1"/>
    <property type="molecule type" value="Genomic_DNA"/>
</dbReference>
<dbReference type="RefSeq" id="WP_163685835.1">
    <property type="nucleotide sequence ID" value="NZ_AP022608.1"/>
</dbReference>
<accession>A0A7I7WK52</accession>
<organism evidence="2 3">
    <name type="scientific">Mycolicibacterium gadium</name>
    <name type="common">Mycobacterium gadium</name>
    <dbReference type="NCBI Taxonomy" id="1794"/>
    <lineage>
        <taxon>Bacteria</taxon>
        <taxon>Bacillati</taxon>
        <taxon>Actinomycetota</taxon>
        <taxon>Actinomycetes</taxon>
        <taxon>Mycobacteriales</taxon>
        <taxon>Mycobacteriaceae</taxon>
        <taxon>Mycolicibacterium</taxon>
    </lineage>
</organism>
<dbReference type="InterPro" id="IPR027417">
    <property type="entry name" value="P-loop_NTPase"/>
</dbReference>
<reference evidence="2 3" key="1">
    <citation type="journal article" date="2019" name="Emerg. Microbes Infect.">
        <title>Comprehensive subspecies identification of 175 nontuberculous mycobacteria species based on 7547 genomic profiles.</title>
        <authorList>
            <person name="Matsumoto Y."/>
            <person name="Kinjo T."/>
            <person name="Motooka D."/>
            <person name="Nabeya D."/>
            <person name="Jung N."/>
            <person name="Uechi K."/>
            <person name="Horii T."/>
            <person name="Iida T."/>
            <person name="Fujita J."/>
            <person name="Nakamura S."/>
        </authorList>
    </citation>
    <scope>NUCLEOTIDE SEQUENCE [LARGE SCALE GENOMIC DNA]</scope>
    <source>
        <strain evidence="2 3">JCM 12688</strain>
    </source>
</reference>
<dbReference type="KEGG" id="mgad:MGAD_14100"/>
<dbReference type="Proteomes" id="UP000466187">
    <property type="component" value="Chromosome"/>
</dbReference>
<name>A0A7I7WK52_MYCGU</name>
<proteinExistence type="predicted"/>
<evidence type="ECO:0000313" key="3">
    <source>
        <dbReference type="Proteomes" id="UP000466187"/>
    </source>
</evidence>
<dbReference type="Gene3D" id="3.40.50.300">
    <property type="entry name" value="P-loop containing nucleotide triphosphate hydrolases"/>
    <property type="match status" value="1"/>
</dbReference>
<feature type="region of interest" description="Disordered" evidence="1">
    <location>
        <begin position="1"/>
        <end position="82"/>
    </location>
</feature>
<protein>
    <submittedName>
        <fullName evidence="2">Uncharacterized protein</fullName>
    </submittedName>
</protein>